<gene>
    <name evidence="2" type="ORF">N8I84_42435</name>
</gene>
<dbReference type="EMBL" id="CP106794">
    <property type="protein sequence ID" value="UXY25076.1"/>
    <property type="molecule type" value="Genomic_DNA"/>
</dbReference>
<organism evidence="2 3">
    <name type="scientific">Streptomyces cynarae</name>
    <dbReference type="NCBI Taxonomy" id="2981134"/>
    <lineage>
        <taxon>Bacteria</taxon>
        <taxon>Bacillati</taxon>
        <taxon>Actinomycetota</taxon>
        <taxon>Actinomycetes</taxon>
        <taxon>Kitasatosporales</taxon>
        <taxon>Streptomycetaceae</taxon>
        <taxon>Streptomyces</taxon>
    </lineage>
</organism>
<evidence type="ECO:0000256" key="1">
    <source>
        <dbReference type="SAM" id="Phobius"/>
    </source>
</evidence>
<reference evidence="2" key="1">
    <citation type="submission" date="2022-10" db="EMBL/GenBank/DDBJ databases">
        <authorList>
            <person name="Mo P."/>
        </authorList>
    </citation>
    <scope>NUCLEOTIDE SEQUENCE</scope>
    <source>
        <strain evidence="2">HUAS 13-4</strain>
        <plasmid evidence="2">punmamed2</plasmid>
    </source>
</reference>
<keyword evidence="1" id="KW-0472">Membrane</keyword>
<geneLocation type="plasmid" evidence="2 3">
    <name>punmamed2</name>
</geneLocation>
<proteinExistence type="predicted"/>
<dbReference type="Proteomes" id="UP001061298">
    <property type="component" value="Plasmid punmamed2"/>
</dbReference>
<sequence length="213" mass="23040">MTRMSGRVLYAVVGGLAGALVLLVLDFYRSTARLSEVKVTVPQLSEFTFVVNDDARQVAWHLFVETVTRVSTQPLADGDGLIREALTSLYGLFATTRDTLKASRPSIAVSGGHTVEQLAIAMLNRELRPFLSAWHPRLRVYEEEHPGQPESLWPQCGTCRTELRAVQRHLAGYAHSFARLAGVRDAADIIRATAGFDVSGGAARGPGGGAGRP</sequence>
<keyword evidence="1" id="KW-0812">Transmembrane</keyword>
<protein>
    <submittedName>
        <fullName evidence="2">Uncharacterized protein</fullName>
    </submittedName>
</protein>
<evidence type="ECO:0000313" key="2">
    <source>
        <dbReference type="EMBL" id="UXY25076.1"/>
    </source>
</evidence>
<keyword evidence="2" id="KW-0614">Plasmid</keyword>
<keyword evidence="1" id="KW-1133">Transmembrane helix</keyword>
<name>A0ABY6EH14_9ACTN</name>
<accession>A0ABY6EH14</accession>
<feature type="transmembrane region" description="Helical" evidence="1">
    <location>
        <begin position="7"/>
        <end position="28"/>
    </location>
</feature>
<evidence type="ECO:0000313" key="3">
    <source>
        <dbReference type="Proteomes" id="UP001061298"/>
    </source>
</evidence>
<keyword evidence="3" id="KW-1185">Reference proteome</keyword>